<keyword evidence="2" id="KW-0255">Endonuclease</keyword>
<name>A0ABV3EJB3_9ACTN</name>
<dbReference type="EC" id="3.1.-.-" evidence="2"/>
<proteinExistence type="predicted"/>
<protein>
    <submittedName>
        <fullName evidence="2">HNH endonuclease signature motif containing protein</fullName>
        <ecNumber evidence="2">3.1.-.-</ecNumber>
    </submittedName>
</protein>
<keyword evidence="2" id="KW-0540">Nuclease</keyword>
<dbReference type="Proteomes" id="UP001551584">
    <property type="component" value="Unassembled WGS sequence"/>
</dbReference>
<sequence length="147" mass="16710">MSLPPHFWAKTLIEDTGYATPCLTWTVHKMPNGYGRFSVNRTPQYAHRVAYEALVEPTPEGLVIDHLCRNRACVNVAHMEAVTNRINILRGQTVTGANAAKTHCKHGHPFSPENTRLTSNGRRACRTCHRIWREQRTAREHAERAQS</sequence>
<organism evidence="2 3">
    <name type="scientific">Streptomyces chilikensis</name>
    <dbReference type="NCBI Taxonomy" id="1194079"/>
    <lineage>
        <taxon>Bacteria</taxon>
        <taxon>Bacillati</taxon>
        <taxon>Actinomycetota</taxon>
        <taxon>Actinomycetes</taxon>
        <taxon>Kitasatosporales</taxon>
        <taxon>Streptomycetaceae</taxon>
        <taxon>Streptomyces</taxon>
    </lineage>
</organism>
<dbReference type="SUPFAM" id="SSF54060">
    <property type="entry name" value="His-Me finger endonucleases"/>
    <property type="match status" value="1"/>
</dbReference>
<gene>
    <name evidence="2" type="ORF">AB0D95_03140</name>
</gene>
<comment type="caution">
    <text evidence="2">The sequence shown here is derived from an EMBL/GenBank/DDBJ whole genome shotgun (WGS) entry which is preliminary data.</text>
</comment>
<accession>A0ABV3EJB3</accession>
<evidence type="ECO:0000313" key="2">
    <source>
        <dbReference type="EMBL" id="MEU9576278.1"/>
    </source>
</evidence>
<dbReference type="RefSeq" id="WP_359268389.1">
    <property type="nucleotide sequence ID" value="NZ_JBEZNA010000004.1"/>
</dbReference>
<keyword evidence="2" id="KW-0378">Hydrolase</keyword>
<dbReference type="Gene3D" id="3.90.75.20">
    <property type="match status" value="1"/>
</dbReference>
<dbReference type="EMBL" id="JBEZNA010000004">
    <property type="protein sequence ID" value="MEU9576278.1"/>
    <property type="molecule type" value="Genomic_DNA"/>
</dbReference>
<dbReference type="GO" id="GO:0004519">
    <property type="term" value="F:endonuclease activity"/>
    <property type="evidence" value="ECO:0007669"/>
    <property type="project" value="UniProtKB-KW"/>
</dbReference>
<evidence type="ECO:0000259" key="1">
    <source>
        <dbReference type="Pfam" id="PF13392"/>
    </source>
</evidence>
<dbReference type="GO" id="GO:0016787">
    <property type="term" value="F:hydrolase activity"/>
    <property type="evidence" value="ECO:0007669"/>
    <property type="project" value="UniProtKB-KW"/>
</dbReference>
<dbReference type="InterPro" id="IPR044925">
    <property type="entry name" value="His-Me_finger_sf"/>
</dbReference>
<reference evidence="2 3" key="1">
    <citation type="submission" date="2024-06" db="EMBL/GenBank/DDBJ databases">
        <title>The Natural Products Discovery Center: Release of the First 8490 Sequenced Strains for Exploring Actinobacteria Biosynthetic Diversity.</title>
        <authorList>
            <person name="Kalkreuter E."/>
            <person name="Kautsar S.A."/>
            <person name="Yang D."/>
            <person name="Bader C.D."/>
            <person name="Teijaro C.N."/>
            <person name="Fluegel L."/>
            <person name="Davis C.M."/>
            <person name="Simpson J.R."/>
            <person name="Lauterbach L."/>
            <person name="Steele A.D."/>
            <person name="Gui C."/>
            <person name="Meng S."/>
            <person name="Li G."/>
            <person name="Viehrig K."/>
            <person name="Ye F."/>
            <person name="Su P."/>
            <person name="Kiefer A.F."/>
            <person name="Nichols A."/>
            <person name="Cepeda A.J."/>
            <person name="Yan W."/>
            <person name="Fan B."/>
            <person name="Jiang Y."/>
            <person name="Adhikari A."/>
            <person name="Zheng C.-J."/>
            <person name="Schuster L."/>
            <person name="Cowan T.M."/>
            <person name="Smanski M.J."/>
            <person name="Chevrette M.G."/>
            <person name="De Carvalho L.P.S."/>
            <person name="Shen B."/>
        </authorList>
    </citation>
    <scope>NUCLEOTIDE SEQUENCE [LARGE SCALE GENOMIC DNA]</scope>
    <source>
        <strain evidence="2 3">NPDC048117</strain>
    </source>
</reference>
<dbReference type="Pfam" id="PF13392">
    <property type="entry name" value="HNH_3"/>
    <property type="match status" value="1"/>
</dbReference>
<keyword evidence="3" id="KW-1185">Reference proteome</keyword>
<feature type="domain" description="HNH nuclease" evidence="1">
    <location>
        <begin position="45"/>
        <end position="87"/>
    </location>
</feature>
<dbReference type="InterPro" id="IPR003615">
    <property type="entry name" value="HNH_nuc"/>
</dbReference>
<evidence type="ECO:0000313" key="3">
    <source>
        <dbReference type="Proteomes" id="UP001551584"/>
    </source>
</evidence>